<reference evidence="11" key="1">
    <citation type="submission" date="2018-10" db="EMBL/GenBank/DDBJ databases">
        <title>Hidden diversity of soil giant viruses.</title>
        <authorList>
            <person name="Schulz F."/>
            <person name="Alteio L."/>
            <person name="Goudeau D."/>
            <person name="Ryan E.M."/>
            <person name="Malmstrom R.R."/>
            <person name="Blanchard J."/>
            <person name="Woyke T."/>
        </authorList>
    </citation>
    <scope>NUCLEOTIDE SEQUENCE</scope>
    <source>
        <strain evidence="11">SMV1</strain>
    </source>
</reference>
<evidence type="ECO:0000256" key="3">
    <source>
        <dbReference type="ARBA" id="ARBA00022634"/>
    </source>
</evidence>
<dbReference type="Pfam" id="PF00265">
    <property type="entry name" value="TK"/>
    <property type="match status" value="1"/>
</dbReference>
<protein>
    <recommendedName>
        <fullName evidence="2 8">Thymidine kinase</fullName>
        <ecNumber evidence="2 8">2.7.1.21</ecNumber>
    </recommendedName>
</protein>
<dbReference type="PANTHER" id="PTHR11441:SF0">
    <property type="entry name" value="THYMIDINE KINASE, CYTOSOLIC"/>
    <property type="match status" value="1"/>
</dbReference>
<dbReference type="InterPro" id="IPR001267">
    <property type="entry name" value="Thymidine_kinase"/>
</dbReference>
<dbReference type="GO" id="GO:0071897">
    <property type="term" value="P:DNA biosynthetic process"/>
    <property type="evidence" value="ECO:0007669"/>
    <property type="project" value="UniProtKB-KW"/>
</dbReference>
<organism evidence="11">
    <name type="scientific">Solumvirus sp</name>
    <dbReference type="NCBI Taxonomy" id="2487773"/>
    <lineage>
        <taxon>Viruses</taxon>
        <taxon>Pithoviruses</taxon>
    </lineage>
</organism>
<dbReference type="InterPro" id="IPR027417">
    <property type="entry name" value="P-loop_NTPase"/>
</dbReference>
<feature type="region of interest" description="Disordered" evidence="10">
    <location>
        <begin position="1"/>
        <end position="48"/>
    </location>
</feature>
<dbReference type="PANTHER" id="PTHR11441">
    <property type="entry name" value="THYMIDINE KINASE"/>
    <property type="match status" value="1"/>
</dbReference>
<dbReference type="GO" id="GO:0004797">
    <property type="term" value="F:thymidine kinase activity"/>
    <property type="evidence" value="ECO:0007669"/>
    <property type="project" value="UniProtKB-EC"/>
</dbReference>
<keyword evidence="3 8" id="KW-0237">DNA synthesis</keyword>
<keyword evidence="5 8" id="KW-0547">Nucleotide-binding</keyword>
<dbReference type="GO" id="GO:0005524">
    <property type="term" value="F:ATP binding"/>
    <property type="evidence" value="ECO:0007669"/>
    <property type="project" value="UniProtKB-KW"/>
</dbReference>
<evidence type="ECO:0000256" key="1">
    <source>
        <dbReference type="ARBA" id="ARBA00007587"/>
    </source>
</evidence>
<evidence type="ECO:0000313" key="11">
    <source>
        <dbReference type="EMBL" id="AYV86160.1"/>
    </source>
</evidence>
<evidence type="ECO:0000256" key="7">
    <source>
        <dbReference type="ARBA" id="ARBA00022840"/>
    </source>
</evidence>
<keyword evidence="7 8" id="KW-0067">ATP-binding</keyword>
<evidence type="ECO:0000256" key="5">
    <source>
        <dbReference type="ARBA" id="ARBA00022741"/>
    </source>
</evidence>
<feature type="compositionally biased region" description="Low complexity" evidence="10">
    <location>
        <begin position="1"/>
        <end position="15"/>
    </location>
</feature>
<gene>
    <name evidence="11" type="ORF">Solumvirus1_35</name>
</gene>
<sequence length="258" mass="28351">MSTSSVDNKSSSNGSLKPTQISVSHGDLVKVSPKTSSKSPSTPIQNNSVGHLTIIFGPMRSDKTTEGMNRATKFADRGYKVLYIVNAKDNRECKNIIANAITTHSSTKKELSSLIDVIKIDDLSKIEDTIIKYHSIIIDEAQFFEKLKESVSKWVTVHKKNVIVVGLNGDSNMELFGEMHLLIPKADQIVHLRSTCQKCDEVLGLENIANEGVPAPFTSEKVHSKKDQVLVGSGHYISVCRKHYEELNLGTLAKGLSS</sequence>
<evidence type="ECO:0000256" key="2">
    <source>
        <dbReference type="ARBA" id="ARBA00012118"/>
    </source>
</evidence>
<evidence type="ECO:0000256" key="8">
    <source>
        <dbReference type="RuleBase" id="RU000544"/>
    </source>
</evidence>
<keyword evidence="4 8" id="KW-0808">Transferase</keyword>
<evidence type="ECO:0000256" key="10">
    <source>
        <dbReference type="SAM" id="MobiDB-lite"/>
    </source>
</evidence>
<comment type="catalytic activity">
    <reaction evidence="8">
        <text>thymidine + ATP = dTMP + ADP + H(+)</text>
        <dbReference type="Rhea" id="RHEA:19129"/>
        <dbReference type="ChEBI" id="CHEBI:15378"/>
        <dbReference type="ChEBI" id="CHEBI:17748"/>
        <dbReference type="ChEBI" id="CHEBI:30616"/>
        <dbReference type="ChEBI" id="CHEBI:63528"/>
        <dbReference type="ChEBI" id="CHEBI:456216"/>
        <dbReference type="EC" id="2.7.1.21"/>
    </reaction>
</comment>
<keyword evidence="6 8" id="KW-0418">Kinase</keyword>
<dbReference type="SUPFAM" id="SSF52540">
    <property type="entry name" value="P-loop containing nucleoside triphosphate hydrolases"/>
    <property type="match status" value="1"/>
</dbReference>
<dbReference type="Gene3D" id="3.40.50.300">
    <property type="entry name" value="P-loop containing nucleotide triphosphate hydrolases"/>
    <property type="match status" value="1"/>
</dbReference>
<dbReference type="EMBL" id="MK072498">
    <property type="protein sequence ID" value="AYV86160.1"/>
    <property type="molecule type" value="Genomic_DNA"/>
</dbReference>
<comment type="similarity">
    <text evidence="1 9">Belongs to the thymidine kinase family.</text>
</comment>
<evidence type="ECO:0000256" key="6">
    <source>
        <dbReference type="ARBA" id="ARBA00022777"/>
    </source>
</evidence>
<dbReference type="Gene3D" id="3.30.60.20">
    <property type="match status" value="1"/>
</dbReference>
<accession>A0A3G5AG42</accession>
<dbReference type="GO" id="GO:0046104">
    <property type="term" value="P:thymidine metabolic process"/>
    <property type="evidence" value="ECO:0007669"/>
    <property type="project" value="TreeGrafter"/>
</dbReference>
<feature type="compositionally biased region" description="Low complexity" evidence="10">
    <location>
        <begin position="29"/>
        <end position="43"/>
    </location>
</feature>
<evidence type="ECO:0000256" key="4">
    <source>
        <dbReference type="ARBA" id="ARBA00022679"/>
    </source>
</evidence>
<dbReference type="EC" id="2.7.1.21" evidence="2 8"/>
<proteinExistence type="inferred from homology"/>
<evidence type="ECO:0000256" key="9">
    <source>
        <dbReference type="RuleBase" id="RU004165"/>
    </source>
</evidence>
<name>A0A3G5AG42_9VIRU</name>